<dbReference type="InterPro" id="IPR035897">
    <property type="entry name" value="Toll_tir_struct_dom_sf"/>
</dbReference>
<dbReference type="InterPro" id="IPR000157">
    <property type="entry name" value="TIR_dom"/>
</dbReference>
<organism evidence="2 3">
    <name type="scientific">Amycolatopsis rubida</name>
    <dbReference type="NCBI Taxonomy" id="112413"/>
    <lineage>
        <taxon>Bacteria</taxon>
        <taxon>Bacillati</taxon>
        <taxon>Actinomycetota</taxon>
        <taxon>Actinomycetes</taxon>
        <taxon>Pseudonocardiales</taxon>
        <taxon>Pseudonocardiaceae</taxon>
        <taxon>Amycolatopsis</taxon>
    </lineage>
</organism>
<dbReference type="STRING" id="112413.SAMN05421854_12325"/>
<dbReference type="RefSeq" id="WP_093577065.1">
    <property type="nucleotide sequence ID" value="NZ_FOWC01000023.1"/>
</dbReference>
<proteinExistence type="predicted"/>
<sequence length="191" mass="22472">MYHYDVFISYLRTADPIARWVRNHFHPRLCELLDGNLDREVRVFFDGSVRVGDRWPDELRNALQRTRILVPVASGQYFYNEWCLAEWASMAHRENLVGGARPATLIYPVIYADSKNFPPFAHQRRWQNLTDWNHPYEHFQISPKYIGFHDKMNEVAQELEELISAAPPWQPGWPVLTPVPDDPPTSRVPKF</sequence>
<reference evidence="2 3" key="1">
    <citation type="submission" date="2016-10" db="EMBL/GenBank/DDBJ databases">
        <authorList>
            <person name="de Groot N.N."/>
        </authorList>
    </citation>
    <scope>NUCLEOTIDE SEQUENCE [LARGE SCALE GENOMIC DNA]</scope>
    <source>
        <strain evidence="2 3">DSM 44637</strain>
    </source>
</reference>
<protein>
    <submittedName>
        <fullName evidence="2">TIR domain-containing protein</fullName>
    </submittedName>
</protein>
<dbReference type="GO" id="GO:0007165">
    <property type="term" value="P:signal transduction"/>
    <property type="evidence" value="ECO:0007669"/>
    <property type="project" value="InterPro"/>
</dbReference>
<dbReference type="Proteomes" id="UP000199137">
    <property type="component" value="Unassembled WGS sequence"/>
</dbReference>
<name>A0A1I6B401_9PSEU</name>
<accession>A0A1I6B401</accession>
<dbReference type="SUPFAM" id="SSF52200">
    <property type="entry name" value="Toll/Interleukin receptor TIR domain"/>
    <property type="match status" value="1"/>
</dbReference>
<dbReference type="AlphaFoldDB" id="A0A1I6B401"/>
<dbReference type="SMART" id="SM00255">
    <property type="entry name" value="TIR"/>
    <property type="match status" value="1"/>
</dbReference>
<dbReference type="Pfam" id="PF13676">
    <property type="entry name" value="TIR_2"/>
    <property type="match status" value="1"/>
</dbReference>
<evidence type="ECO:0000313" key="3">
    <source>
        <dbReference type="Proteomes" id="UP000199137"/>
    </source>
</evidence>
<evidence type="ECO:0000259" key="1">
    <source>
        <dbReference type="PROSITE" id="PS50104"/>
    </source>
</evidence>
<dbReference type="OrthoDB" id="9150238at2"/>
<gene>
    <name evidence="2" type="ORF">SAMN05421854_12325</name>
</gene>
<dbReference type="EMBL" id="FOWC01000023">
    <property type="protein sequence ID" value="SFQ75634.1"/>
    <property type="molecule type" value="Genomic_DNA"/>
</dbReference>
<dbReference type="PROSITE" id="PS50104">
    <property type="entry name" value="TIR"/>
    <property type="match status" value="1"/>
</dbReference>
<evidence type="ECO:0000313" key="2">
    <source>
        <dbReference type="EMBL" id="SFQ75634.1"/>
    </source>
</evidence>
<dbReference type="Gene3D" id="3.40.50.10140">
    <property type="entry name" value="Toll/interleukin-1 receptor homology (TIR) domain"/>
    <property type="match status" value="1"/>
</dbReference>
<feature type="domain" description="TIR" evidence="1">
    <location>
        <begin position="2"/>
        <end position="139"/>
    </location>
</feature>